<proteinExistence type="inferred from homology"/>
<name>A0A218XHA6_PUNGR</name>
<reference evidence="3" key="1">
    <citation type="journal article" date="2017" name="Plant J.">
        <title>The pomegranate (Punica granatum L.) genome and the genomics of punicalagin biosynthesis.</title>
        <authorList>
            <person name="Qin G."/>
            <person name="Xu C."/>
            <person name="Ming R."/>
            <person name="Tang H."/>
            <person name="Guyot R."/>
            <person name="Kramer E.M."/>
            <person name="Hu Y."/>
            <person name="Yi X."/>
            <person name="Qi Y."/>
            <person name="Xu X."/>
            <person name="Gao Z."/>
            <person name="Pan H."/>
            <person name="Jian J."/>
            <person name="Tian Y."/>
            <person name="Yue Z."/>
            <person name="Xu Y."/>
        </authorList>
    </citation>
    <scope>NUCLEOTIDE SEQUENCE [LARGE SCALE GENOMIC DNA]</scope>
    <source>
        <strain evidence="3">cv. Dabenzi</strain>
    </source>
</reference>
<organism evidence="2 3">
    <name type="scientific">Punica granatum</name>
    <name type="common">Pomegranate</name>
    <dbReference type="NCBI Taxonomy" id="22663"/>
    <lineage>
        <taxon>Eukaryota</taxon>
        <taxon>Viridiplantae</taxon>
        <taxon>Streptophyta</taxon>
        <taxon>Embryophyta</taxon>
        <taxon>Tracheophyta</taxon>
        <taxon>Spermatophyta</taxon>
        <taxon>Magnoliopsida</taxon>
        <taxon>eudicotyledons</taxon>
        <taxon>Gunneridae</taxon>
        <taxon>Pentapetalae</taxon>
        <taxon>rosids</taxon>
        <taxon>malvids</taxon>
        <taxon>Myrtales</taxon>
        <taxon>Lythraceae</taxon>
        <taxon>Punica</taxon>
    </lineage>
</organism>
<dbReference type="GO" id="GO:0019748">
    <property type="term" value="P:secondary metabolic process"/>
    <property type="evidence" value="ECO:0007669"/>
    <property type="project" value="TreeGrafter"/>
</dbReference>
<dbReference type="GO" id="GO:0016747">
    <property type="term" value="F:acyltransferase activity, transferring groups other than amino-acyl groups"/>
    <property type="evidence" value="ECO:0007669"/>
    <property type="project" value="TreeGrafter"/>
</dbReference>
<accession>A0A218XHA6</accession>
<dbReference type="InterPro" id="IPR029058">
    <property type="entry name" value="AB_hydrolase_fold"/>
</dbReference>
<dbReference type="GO" id="GO:0004185">
    <property type="term" value="F:serine-type carboxypeptidase activity"/>
    <property type="evidence" value="ECO:0007669"/>
    <property type="project" value="InterPro"/>
</dbReference>
<evidence type="ECO:0000256" key="1">
    <source>
        <dbReference type="ARBA" id="ARBA00009431"/>
    </source>
</evidence>
<evidence type="ECO:0008006" key="4">
    <source>
        <dbReference type="Google" id="ProtNLM"/>
    </source>
</evidence>
<dbReference type="Gene3D" id="3.40.50.1820">
    <property type="entry name" value="alpha/beta hydrolase"/>
    <property type="match status" value="1"/>
</dbReference>
<evidence type="ECO:0000313" key="2">
    <source>
        <dbReference type="EMBL" id="OWM84337.1"/>
    </source>
</evidence>
<comment type="caution">
    <text evidence="2">The sequence shown here is derived from an EMBL/GenBank/DDBJ whole genome shotgun (WGS) entry which is preliminary data.</text>
</comment>
<comment type="similarity">
    <text evidence="1">Belongs to the peptidase S10 family.</text>
</comment>
<dbReference type="InterPro" id="IPR001563">
    <property type="entry name" value="Peptidase_S10"/>
</dbReference>
<gene>
    <name evidence="2" type="ORF">CDL15_Pgr027106</name>
</gene>
<dbReference type="SUPFAM" id="SSF53474">
    <property type="entry name" value="alpha/beta-Hydrolases"/>
    <property type="match status" value="1"/>
</dbReference>
<dbReference type="PANTHER" id="PTHR11802:SF413">
    <property type="entry name" value="PEPTIDASE S10, SERINE CARBOXYPEPTIDASE, ALPHA_BETA HYDROLASE-RELATED"/>
    <property type="match status" value="1"/>
</dbReference>
<dbReference type="EMBL" id="MTKT01001633">
    <property type="protein sequence ID" value="OWM84337.1"/>
    <property type="molecule type" value="Genomic_DNA"/>
</dbReference>
<dbReference type="Proteomes" id="UP000197138">
    <property type="component" value="Unassembled WGS sequence"/>
</dbReference>
<dbReference type="GO" id="GO:0006508">
    <property type="term" value="P:proteolysis"/>
    <property type="evidence" value="ECO:0007669"/>
    <property type="project" value="InterPro"/>
</dbReference>
<dbReference type="AlphaFoldDB" id="A0A218XHA6"/>
<dbReference type="PANTHER" id="PTHR11802">
    <property type="entry name" value="SERINE PROTEASE FAMILY S10 SERINE CARBOXYPEPTIDASE"/>
    <property type="match status" value="1"/>
</dbReference>
<evidence type="ECO:0000313" key="3">
    <source>
        <dbReference type="Proteomes" id="UP000197138"/>
    </source>
</evidence>
<protein>
    <recommendedName>
        <fullName evidence="4">Serine carboxypeptidase-like 18</fullName>
    </recommendedName>
</protein>
<sequence length="289" mass="33186">MKHPQYLENILYIGGDTYSGIPHPMMVEKILNGDELISLTIIACRSSNSELSADIVYHCGRLLQGYVLGNPKTDDYIDDNSRVPFAHRMTLISNELYKMLVDIDVMQILEPLCKTASSRPVESMKGNRRSLEDYKGFLAAQAKPAYWCREYNYVLSDIWANNKDVRAALGVRKETKGVWMRCNGTLDYTKNVPSTVPCHRNLTKSALRALIYSGDHDLSVTHIGTQNWISSLNLTVYSDWRPWFIDGQIAGYTVEYINNDFTLDYATVKEYKPKECYEMIDRWLAYYPV</sequence>
<dbReference type="Pfam" id="PF00450">
    <property type="entry name" value="Peptidase_S10"/>
    <property type="match status" value="1"/>
</dbReference>